<dbReference type="Pfam" id="PF07819">
    <property type="entry name" value="PGAP1"/>
    <property type="match status" value="1"/>
</dbReference>
<dbReference type="Proteomes" id="UP001499959">
    <property type="component" value="Unassembled WGS sequence"/>
</dbReference>
<reference evidence="3" key="1">
    <citation type="journal article" date="2019" name="Int. J. Syst. Evol. Microbiol.">
        <title>The Global Catalogue of Microorganisms (GCM) 10K type strain sequencing project: providing services to taxonomists for standard genome sequencing and annotation.</title>
        <authorList>
            <consortium name="The Broad Institute Genomics Platform"/>
            <consortium name="The Broad Institute Genome Sequencing Center for Infectious Disease"/>
            <person name="Wu L."/>
            <person name="Ma J."/>
        </authorList>
    </citation>
    <scope>NUCLEOTIDE SEQUENCE [LARGE SCALE GENOMIC DNA]</scope>
    <source>
        <strain evidence="3">JCM 18204</strain>
    </source>
</reference>
<dbReference type="Gene3D" id="3.40.50.1820">
    <property type="entry name" value="alpha/beta hydrolase"/>
    <property type="match status" value="1"/>
</dbReference>
<evidence type="ECO:0000313" key="3">
    <source>
        <dbReference type="Proteomes" id="UP001499959"/>
    </source>
</evidence>
<feature type="domain" description="GPI inositol-deacylase PGAP1-like alpha/beta" evidence="1">
    <location>
        <begin position="208"/>
        <end position="261"/>
    </location>
</feature>
<protein>
    <submittedName>
        <fullName evidence="2">Permease</fullName>
    </submittedName>
</protein>
<evidence type="ECO:0000313" key="2">
    <source>
        <dbReference type="EMBL" id="GAA4792377.1"/>
    </source>
</evidence>
<accession>A0ABP9BCS9</accession>
<proteinExistence type="predicted"/>
<keyword evidence="3" id="KW-1185">Reference proteome</keyword>
<dbReference type="SUPFAM" id="SSF53474">
    <property type="entry name" value="alpha/beta-Hydrolases"/>
    <property type="match status" value="1"/>
</dbReference>
<name>A0ABP9BCS9_9GAMM</name>
<gene>
    <name evidence="2" type="ORF">GCM10023307_17220</name>
</gene>
<dbReference type="InterPro" id="IPR029058">
    <property type="entry name" value="AB_hydrolase_fold"/>
</dbReference>
<dbReference type="RefSeq" id="WP_345302911.1">
    <property type="nucleotide sequence ID" value="NZ_BAABJE010000007.1"/>
</dbReference>
<dbReference type="InterPro" id="IPR012908">
    <property type="entry name" value="PGAP1-ab_dom-like"/>
</dbReference>
<sequence>MIDPRTLRLSDLHGVARLGVDATAGMTDLVEAMHAAIARPDLGLRGAASVRTTGITRLVYRSIRGVTGWTGAGLDAVLARRGVEHERTSAEREAVIAALNGVLGDHLAATANPLAIPMRLHHAGRPLVLRSEALSRAIPDAGPRLLVLVHGLCMNDLQWEYGGHDHGAMLAEALGYTPLYLHYNTGLPIAENGRDFADLMETLRTQWPTPIDEIAIIGHSMGGLLARSACQYAADADHPWLASLRDLVCMGSPHHGAPLERGGRWIDLVLGATPFASPLARVGKLRSAGITDLRHGATRPPRSRRRVAPLPRGVRCYAMAATTGLRRGDLKDRWIGDGLVPVESALGHHPDPERAIGFAKRRQWIGYGMHHLDLLGHPDVADRLLCWLTPRE</sequence>
<comment type="caution">
    <text evidence="2">The sequence shown here is derived from an EMBL/GenBank/DDBJ whole genome shotgun (WGS) entry which is preliminary data.</text>
</comment>
<evidence type="ECO:0000259" key="1">
    <source>
        <dbReference type="Pfam" id="PF07819"/>
    </source>
</evidence>
<dbReference type="EMBL" id="BAABJE010000007">
    <property type="protein sequence ID" value="GAA4792377.1"/>
    <property type="molecule type" value="Genomic_DNA"/>
</dbReference>
<organism evidence="2 3">
    <name type="scientific">Lysobacter hankyongensis</name>
    <dbReference type="NCBI Taxonomy" id="1176535"/>
    <lineage>
        <taxon>Bacteria</taxon>
        <taxon>Pseudomonadati</taxon>
        <taxon>Pseudomonadota</taxon>
        <taxon>Gammaproteobacteria</taxon>
        <taxon>Lysobacterales</taxon>
        <taxon>Lysobacteraceae</taxon>
        <taxon>Lysobacter</taxon>
    </lineage>
</organism>